<proteinExistence type="predicted"/>
<gene>
    <name evidence="1" type="ORF">THMIRHAT_19560</name>
</gene>
<dbReference type="AlphaFoldDB" id="A0A6F8PQD9"/>
<dbReference type="Proteomes" id="UP000501466">
    <property type="component" value="Chromosome"/>
</dbReference>
<reference evidence="2" key="1">
    <citation type="submission" date="2019-11" db="EMBL/GenBank/DDBJ databases">
        <title>Isolation and characterization of two novel species in the genus Thiomicrorhabdus.</title>
        <authorList>
            <person name="Mochizuki J."/>
            <person name="Kojima H."/>
            <person name="Fukui M."/>
        </authorList>
    </citation>
    <scope>NUCLEOTIDE SEQUENCE [LARGE SCALE GENOMIC DNA]</scope>
    <source>
        <strain evidence="2">AkT22</strain>
    </source>
</reference>
<evidence type="ECO:0000313" key="2">
    <source>
        <dbReference type="Proteomes" id="UP000501466"/>
    </source>
</evidence>
<dbReference type="InterPro" id="IPR010235">
    <property type="entry name" value="HepT"/>
</dbReference>
<accession>A0A6F8PQD9</accession>
<protein>
    <submittedName>
        <fullName evidence="1">Nucleotidyltransferase</fullName>
    </submittedName>
</protein>
<dbReference type="RefSeq" id="WP_173291949.1">
    <property type="nucleotide sequence ID" value="NZ_AP021888.1"/>
</dbReference>
<dbReference type="GO" id="GO:0016740">
    <property type="term" value="F:transferase activity"/>
    <property type="evidence" value="ECO:0007669"/>
    <property type="project" value="UniProtKB-KW"/>
</dbReference>
<organism evidence="1 2">
    <name type="scientific">Thiosulfativibrio zosterae</name>
    <dbReference type="NCBI Taxonomy" id="2675053"/>
    <lineage>
        <taxon>Bacteria</taxon>
        <taxon>Pseudomonadati</taxon>
        <taxon>Pseudomonadota</taxon>
        <taxon>Gammaproteobacteria</taxon>
        <taxon>Thiotrichales</taxon>
        <taxon>Piscirickettsiaceae</taxon>
        <taxon>Thiosulfativibrio</taxon>
    </lineage>
</organism>
<dbReference type="SUPFAM" id="SSF81593">
    <property type="entry name" value="Nucleotidyltransferase substrate binding subunit/domain"/>
    <property type="match status" value="1"/>
</dbReference>
<dbReference type="KEGG" id="tzo:THMIRHAT_19560"/>
<dbReference type="Gene3D" id="1.20.120.330">
    <property type="entry name" value="Nucleotidyltransferases domain 2"/>
    <property type="match status" value="1"/>
</dbReference>
<dbReference type="NCBIfam" id="TIGR01987">
    <property type="entry name" value="HI0074"/>
    <property type="match status" value="1"/>
</dbReference>
<keyword evidence="2" id="KW-1185">Reference proteome</keyword>
<dbReference type="Pfam" id="PF08780">
    <property type="entry name" value="NTase_sub_bind"/>
    <property type="match status" value="1"/>
</dbReference>
<sequence>MQQEQDIRWIQRFNNYQNALKQLDKAMVIVSARPLSELEQQGVIQAFEYNYELAWNVLKDFYEYQGEISIQGSRDAFRMAFSRGLIDNDKLWLEMVKTRQLTVHTYNEATMLQVLKAIQKNYYPAFVKLKNDLMRLLPK</sequence>
<name>A0A6F8PQD9_9GAMM</name>
<keyword evidence="1" id="KW-0808">Transferase</keyword>
<evidence type="ECO:0000313" key="1">
    <source>
        <dbReference type="EMBL" id="BBP44210.1"/>
    </source>
</evidence>
<dbReference type="EMBL" id="AP021888">
    <property type="protein sequence ID" value="BBP44210.1"/>
    <property type="molecule type" value="Genomic_DNA"/>
</dbReference>